<keyword evidence="6" id="KW-0472">Membrane</keyword>
<dbReference type="GO" id="GO:0016020">
    <property type="term" value="C:membrane"/>
    <property type="evidence" value="ECO:0007669"/>
    <property type="project" value="InterPro"/>
</dbReference>
<organism evidence="8 9">
    <name type="scientific">Strigamia maritima</name>
    <name type="common">European centipede</name>
    <name type="synonym">Geophilus maritimus</name>
    <dbReference type="NCBI Taxonomy" id="126957"/>
    <lineage>
        <taxon>Eukaryota</taxon>
        <taxon>Metazoa</taxon>
        <taxon>Ecdysozoa</taxon>
        <taxon>Arthropoda</taxon>
        <taxon>Myriapoda</taxon>
        <taxon>Chilopoda</taxon>
        <taxon>Pleurostigmophora</taxon>
        <taxon>Geophilomorpha</taxon>
        <taxon>Linotaeniidae</taxon>
        <taxon>Strigamia</taxon>
    </lineage>
</organism>
<protein>
    <recommendedName>
        <fullName evidence="7">SRCR domain-containing protein</fullName>
    </recommendedName>
</protein>
<feature type="domain" description="SRCR" evidence="7">
    <location>
        <begin position="27"/>
        <end position="136"/>
    </location>
</feature>
<comment type="caution">
    <text evidence="5">Lacks conserved residue(s) required for the propagation of feature annotation.</text>
</comment>
<reference evidence="9" key="1">
    <citation type="submission" date="2011-05" db="EMBL/GenBank/DDBJ databases">
        <authorList>
            <person name="Richards S.R."/>
            <person name="Qu J."/>
            <person name="Jiang H."/>
            <person name="Jhangiani S.N."/>
            <person name="Agravi P."/>
            <person name="Goodspeed R."/>
            <person name="Gross S."/>
            <person name="Mandapat C."/>
            <person name="Jackson L."/>
            <person name="Mathew T."/>
            <person name="Pu L."/>
            <person name="Thornton R."/>
            <person name="Saada N."/>
            <person name="Wilczek-Boney K.B."/>
            <person name="Lee S."/>
            <person name="Kovar C."/>
            <person name="Wu Y."/>
            <person name="Scherer S.E."/>
            <person name="Worley K.C."/>
            <person name="Muzny D.M."/>
            <person name="Gibbs R."/>
        </authorList>
    </citation>
    <scope>NUCLEOTIDE SEQUENCE</scope>
    <source>
        <strain evidence="9">Brora</strain>
    </source>
</reference>
<keyword evidence="4" id="KW-0325">Glycoprotein</keyword>
<feature type="disulfide bond" evidence="5">
    <location>
        <begin position="102"/>
        <end position="112"/>
    </location>
</feature>
<evidence type="ECO:0000256" key="5">
    <source>
        <dbReference type="PROSITE-ProRule" id="PRU00196"/>
    </source>
</evidence>
<dbReference type="Proteomes" id="UP000014500">
    <property type="component" value="Unassembled WGS sequence"/>
</dbReference>
<evidence type="ECO:0000313" key="9">
    <source>
        <dbReference type="Proteomes" id="UP000014500"/>
    </source>
</evidence>
<keyword evidence="2" id="KW-0677">Repeat</keyword>
<feature type="transmembrane region" description="Helical" evidence="6">
    <location>
        <begin position="7"/>
        <end position="23"/>
    </location>
</feature>
<feature type="transmembrane region" description="Helical" evidence="6">
    <location>
        <begin position="142"/>
        <end position="163"/>
    </location>
</feature>
<dbReference type="HOGENOM" id="CLU_1476973_0_0_1"/>
<dbReference type="Pfam" id="PF00530">
    <property type="entry name" value="SRCR"/>
    <property type="match status" value="1"/>
</dbReference>
<dbReference type="EnsemblMetazoa" id="SMAR006930-RA">
    <property type="protein sequence ID" value="SMAR006930-PA"/>
    <property type="gene ID" value="SMAR006930"/>
</dbReference>
<accession>T1J088</accession>
<keyword evidence="6" id="KW-0812">Transmembrane</keyword>
<dbReference type="PROSITE" id="PS50287">
    <property type="entry name" value="SRCR_2"/>
    <property type="match status" value="1"/>
</dbReference>
<evidence type="ECO:0000256" key="4">
    <source>
        <dbReference type="ARBA" id="ARBA00023180"/>
    </source>
</evidence>
<evidence type="ECO:0000256" key="6">
    <source>
        <dbReference type="SAM" id="Phobius"/>
    </source>
</evidence>
<dbReference type="InterPro" id="IPR036772">
    <property type="entry name" value="SRCR-like_dom_sf"/>
</dbReference>
<keyword evidence="6" id="KW-1133">Transmembrane helix</keyword>
<dbReference type="SUPFAM" id="SSF56487">
    <property type="entry name" value="SRCR-like"/>
    <property type="match status" value="1"/>
</dbReference>
<evidence type="ECO:0000259" key="7">
    <source>
        <dbReference type="PROSITE" id="PS50287"/>
    </source>
</evidence>
<keyword evidence="3 5" id="KW-1015">Disulfide bond</keyword>
<evidence type="ECO:0000313" key="8">
    <source>
        <dbReference type="EnsemblMetazoa" id="SMAR006930-PA"/>
    </source>
</evidence>
<dbReference type="PANTHER" id="PTHR19331:SF465">
    <property type="entry name" value="EGG PEPTIDE SPERACT RECEPTOR"/>
    <property type="match status" value="1"/>
</dbReference>
<name>T1J088_STRMM</name>
<evidence type="ECO:0000256" key="2">
    <source>
        <dbReference type="ARBA" id="ARBA00022737"/>
    </source>
</evidence>
<sequence>MKKEHFISIFSIFLNFGFIFSLSNDDCRLIVTSETPTKVTGQVAIYYGNRWYPLCGALWDKNDAQVTCRATGYRNGAHNFTTVPNSTYDSDLDYFRYSGFHCVGNEEKLQDCRHEIDPIFINETSQCNGFAVAICIANKVNYGLISGIIGGCLLTILLGIGCYHGQKFLRKRMGSDIMTETLL</sequence>
<dbReference type="OMA" id="VAICIAN"/>
<proteinExistence type="predicted"/>
<keyword evidence="9" id="KW-1185">Reference proteome</keyword>
<dbReference type="Gene3D" id="3.10.250.10">
    <property type="entry name" value="SRCR-like domain"/>
    <property type="match status" value="1"/>
</dbReference>
<dbReference type="SMART" id="SM00202">
    <property type="entry name" value="SR"/>
    <property type="match status" value="1"/>
</dbReference>
<dbReference type="AlphaFoldDB" id="T1J088"/>
<dbReference type="InterPro" id="IPR001190">
    <property type="entry name" value="SRCR"/>
</dbReference>
<evidence type="ECO:0000256" key="1">
    <source>
        <dbReference type="ARBA" id="ARBA00022729"/>
    </source>
</evidence>
<reference evidence="8" key="2">
    <citation type="submission" date="2015-02" db="UniProtKB">
        <authorList>
            <consortium name="EnsemblMetazoa"/>
        </authorList>
    </citation>
    <scope>IDENTIFICATION</scope>
</reference>
<keyword evidence="1" id="KW-0732">Signal</keyword>
<dbReference type="PhylomeDB" id="T1J088"/>
<dbReference type="PANTHER" id="PTHR19331">
    <property type="entry name" value="SCAVENGER RECEPTOR DOMAIN-CONTAINING"/>
    <property type="match status" value="1"/>
</dbReference>
<evidence type="ECO:0000256" key="3">
    <source>
        <dbReference type="ARBA" id="ARBA00023157"/>
    </source>
</evidence>
<dbReference type="EMBL" id="JH431734">
    <property type="status" value="NOT_ANNOTATED_CDS"/>
    <property type="molecule type" value="Genomic_DNA"/>
</dbReference>